<dbReference type="CDD" id="cd06583">
    <property type="entry name" value="PGRP"/>
    <property type="match status" value="1"/>
</dbReference>
<feature type="domain" description="Peptidoglycan recognition protein family" evidence="2">
    <location>
        <begin position="47"/>
        <end position="203"/>
    </location>
</feature>
<dbReference type="Gene3D" id="3.40.80.10">
    <property type="entry name" value="Peptidoglycan recognition protein-like"/>
    <property type="match status" value="1"/>
</dbReference>
<dbReference type="EMBL" id="FNRQ01000001">
    <property type="protein sequence ID" value="SEA32684.1"/>
    <property type="molecule type" value="Genomic_DNA"/>
</dbReference>
<dbReference type="InterPro" id="IPR002502">
    <property type="entry name" value="Amidase_domain"/>
</dbReference>
<dbReference type="STRING" id="83784.SAMN05192564_1011089"/>
<sequence>MADYDIVHWTSAHTSLDSSRNDAVSIFVDDRAATRQAIITRLKARGYRVLERSSWEAKPPTQGMTASNWNYRDIVIHHAGHSYSCAVNAQGSIEQMKKVQDYDMATQKFYDVGYHYAVSCPGEIIEARDIRFIGSHVLGDNTGKLGIVLLENLAEAGEAWQQEYSRKSLWQKLKGSLNIARDAVAFDHAMPTQAQIDALSALIATLKEFFDITAVGGHREYQRLAPNHEGRACPGKYGMQIVKDMRARFSLGAPSK</sequence>
<protein>
    <submittedName>
        <fullName evidence="3">N-acetylmuramoyl-L-alanine amidase</fullName>
    </submittedName>
</protein>
<dbReference type="SUPFAM" id="SSF55846">
    <property type="entry name" value="N-acetylmuramoyl-L-alanine amidase-like"/>
    <property type="match status" value="1"/>
</dbReference>
<reference evidence="4" key="1">
    <citation type="submission" date="2016-10" db="EMBL/GenBank/DDBJ databases">
        <authorList>
            <person name="Varghese N."/>
            <person name="Submissions S."/>
        </authorList>
    </citation>
    <scope>NUCLEOTIDE SEQUENCE [LARGE SCALE GENOMIC DNA]</scope>
    <source>
        <strain evidence="4">LMG 24000</strain>
    </source>
</reference>
<dbReference type="InterPro" id="IPR015510">
    <property type="entry name" value="PGRP"/>
</dbReference>
<dbReference type="InterPro" id="IPR036505">
    <property type="entry name" value="Amidase/PGRP_sf"/>
</dbReference>
<accession>A0A1H4AB05</accession>
<dbReference type="GO" id="GO:0008270">
    <property type="term" value="F:zinc ion binding"/>
    <property type="evidence" value="ECO:0007669"/>
    <property type="project" value="InterPro"/>
</dbReference>
<dbReference type="Pfam" id="PF01510">
    <property type="entry name" value="Amidase_2"/>
    <property type="match status" value="1"/>
</dbReference>
<dbReference type="OrthoDB" id="9085865at2"/>
<dbReference type="InterPro" id="IPR006619">
    <property type="entry name" value="PGRP_domain_met/bac"/>
</dbReference>
<proteinExistence type="inferred from homology"/>
<dbReference type="GO" id="GO:0009253">
    <property type="term" value="P:peptidoglycan catabolic process"/>
    <property type="evidence" value="ECO:0007669"/>
    <property type="project" value="InterPro"/>
</dbReference>
<dbReference type="GO" id="GO:0008745">
    <property type="term" value="F:N-acetylmuramoyl-L-alanine amidase activity"/>
    <property type="evidence" value="ECO:0007669"/>
    <property type="project" value="InterPro"/>
</dbReference>
<dbReference type="PANTHER" id="PTHR11022:SF41">
    <property type="entry name" value="PEPTIDOGLYCAN-RECOGNITION PROTEIN LC-RELATED"/>
    <property type="match status" value="1"/>
</dbReference>
<evidence type="ECO:0000313" key="4">
    <source>
        <dbReference type="Proteomes" id="UP000198638"/>
    </source>
</evidence>
<dbReference type="Proteomes" id="UP000198638">
    <property type="component" value="Unassembled WGS sequence"/>
</dbReference>
<name>A0A1H4AB05_9BURK</name>
<dbReference type="AlphaFoldDB" id="A0A1H4AB05"/>
<keyword evidence="4" id="KW-1185">Reference proteome</keyword>
<gene>
    <name evidence="3" type="ORF">SAMN05192564_1011089</name>
</gene>
<evidence type="ECO:0000259" key="2">
    <source>
        <dbReference type="SMART" id="SM00701"/>
    </source>
</evidence>
<organism evidence="3 4">
    <name type="scientific">Paraburkholderia sartisoli</name>
    <dbReference type="NCBI Taxonomy" id="83784"/>
    <lineage>
        <taxon>Bacteria</taxon>
        <taxon>Pseudomonadati</taxon>
        <taxon>Pseudomonadota</taxon>
        <taxon>Betaproteobacteria</taxon>
        <taxon>Burkholderiales</taxon>
        <taxon>Burkholderiaceae</taxon>
        <taxon>Paraburkholderia</taxon>
    </lineage>
</organism>
<evidence type="ECO:0000313" key="3">
    <source>
        <dbReference type="EMBL" id="SEA32684.1"/>
    </source>
</evidence>
<dbReference type="SMART" id="SM00701">
    <property type="entry name" value="PGRP"/>
    <property type="match status" value="1"/>
</dbReference>
<evidence type="ECO:0000256" key="1">
    <source>
        <dbReference type="ARBA" id="ARBA00007553"/>
    </source>
</evidence>
<dbReference type="RefSeq" id="WP_090529953.1">
    <property type="nucleotide sequence ID" value="NZ_FNRQ01000001.1"/>
</dbReference>
<comment type="similarity">
    <text evidence="1">Belongs to the N-acetylmuramoyl-L-alanine amidase 2 family.</text>
</comment>
<dbReference type="PANTHER" id="PTHR11022">
    <property type="entry name" value="PEPTIDOGLYCAN RECOGNITION PROTEIN"/>
    <property type="match status" value="1"/>
</dbReference>